<organism evidence="2 3">
    <name type="scientific">Photobacterium damselae subsp. damselae</name>
    <name type="common">Listonella damsela</name>
    <dbReference type="NCBI Taxonomy" id="85581"/>
    <lineage>
        <taxon>Bacteria</taxon>
        <taxon>Pseudomonadati</taxon>
        <taxon>Pseudomonadota</taxon>
        <taxon>Gammaproteobacteria</taxon>
        <taxon>Vibrionales</taxon>
        <taxon>Vibrionaceae</taxon>
        <taxon>Photobacterium</taxon>
    </lineage>
</organism>
<evidence type="ECO:0000256" key="1">
    <source>
        <dbReference type="SAM" id="Phobius"/>
    </source>
</evidence>
<accession>A0A850QYJ4</accession>
<reference evidence="2 3" key="1">
    <citation type="submission" date="2020-06" db="EMBL/GenBank/DDBJ databases">
        <title>Photobacterium damselae subsp. damselae comparative genomics.</title>
        <authorList>
            <person name="Osorio C.R."/>
        </authorList>
    </citation>
    <scope>NUCLEOTIDE SEQUENCE [LARGE SCALE GENOMIC DNA]</scope>
    <source>
        <strain evidence="2 3">TW250/03</strain>
    </source>
</reference>
<name>A0A850QYJ4_PHODD</name>
<keyword evidence="1" id="KW-1133">Transmembrane helix</keyword>
<keyword evidence="1" id="KW-0812">Transmembrane</keyword>
<keyword evidence="1" id="KW-0472">Membrane</keyword>
<dbReference type="EMBL" id="JABXOR010001504">
    <property type="protein sequence ID" value="NVP03133.1"/>
    <property type="molecule type" value="Genomic_DNA"/>
</dbReference>
<evidence type="ECO:0000313" key="3">
    <source>
        <dbReference type="Proteomes" id="UP000533429"/>
    </source>
</evidence>
<sequence length="208" mass="24104">MNKKIIPALKYVVVFILGFITNFSGLLNNITSIPSSYNEFKKVYLYNSDLLSGTWSNNMEYLLNSEELELGFNQPRITMNLGVNEFGEVNGEILSKKVCDTLPLTWVISMESPEPNLSSVFLDRKFYLKQLKSGKMETVATFKLTEIDDRKNTLLFERVEDRWGVLPKHIRLAKNLPSYDTDFKELSEYCAESPARFREQVRKMSMKK</sequence>
<proteinExistence type="predicted"/>
<dbReference type="AlphaFoldDB" id="A0A850QYJ4"/>
<dbReference type="Proteomes" id="UP000533429">
    <property type="component" value="Unassembled WGS sequence"/>
</dbReference>
<gene>
    <name evidence="2" type="ORF">HWA77_23280</name>
</gene>
<protein>
    <submittedName>
        <fullName evidence="2">Uncharacterized protein</fullName>
    </submittedName>
</protein>
<feature type="transmembrane region" description="Helical" evidence="1">
    <location>
        <begin position="12"/>
        <end position="30"/>
    </location>
</feature>
<comment type="caution">
    <text evidence="2">The sequence shown here is derived from an EMBL/GenBank/DDBJ whole genome shotgun (WGS) entry which is preliminary data.</text>
</comment>
<evidence type="ECO:0000313" key="2">
    <source>
        <dbReference type="EMBL" id="NVP03133.1"/>
    </source>
</evidence>